<evidence type="ECO:0000313" key="1">
    <source>
        <dbReference type="EnsemblMetazoa" id="Aqu2.1.04330_001"/>
    </source>
</evidence>
<organism evidence="1">
    <name type="scientific">Amphimedon queenslandica</name>
    <name type="common">Sponge</name>
    <dbReference type="NCBI Taxonomy" id="400682"/>
    <lineage>
        <taxon>Eukaryota</taxon>
        <taxon>Metazoa</taxon>
        <taxon>Porifera</taxon>
        <taxon>Demospongiae</taxon>
        <taxon>Heteroscleromorpha</taxon>
        <taxon>Haplosclerida</taxon>
        <taxon>Niphatidae</taxon>
        <taxon>Amphimedon</taxon>
    </lineage>
</organism>
<reference evidence="1" key="1">
    <citation type="submission" date="2017-05" db="UniProtKB">
        <authorList>
            <consortium name="EnsemblMetazoa"/>
        </authorList>
    </citation>
    <scope>IDENTIFICATION</scope>
</reference>
<proteinExistence type="predicted"/>
<dbReference type="OrthoDB" id="5981812at2759"/>
<dbReference type="InParanoid" id="A0A1X7SQG6"/>
<protein>
    <submittedName>
        <fullName evidence="1">Uncharacterized protein</fullName>
    </submittedName>
</protein>
<sequence length="117" mass="13401">MFQFIPKFTRSSRSCPWLSGPLQHQMNELLTLRRKSNTHTTPHLQAKLSASESAFSSAFQNAKANYEEELFKLHGSERGKIYRYIRSITKSTEFPQTLSFGSKSASDNHTKALLFNE</sequence>
<accession>A0A1X7SQG6</accession>
<dbReference type="AlphaFoldDB" id="A0A1X7SQG6"/>
<dbReference type="EnsemblMetazoa" id="Aqu2.1.04330_001">
    <property type="protein sequence ID" value="Aqu2.1.04330_001"/>
    <property type="gene ID" value="Aqu2.1.04330"/>
</dbReference>
<name>A0A1X7SQG6_AMPQE</name>